<proteinExistence type="predicted"/>
<dbReference type="STRING" id="650850.SAMN04488129_11429"/>
<dbReference type="Proteomes" id="UP000198807">
    <property type="component" value="Unassembled WGS sequence"/>
</dbReference>
<organism evidence="1 2">
    <name type="scientific">Halomonas daqiaonensis</name>
    <dbReference type="NCBI Taxonomy" id="650850"/>
    <lineage>
        <taxon>Bacteria</taxon>
        <taxon>Pseudomonadati</taxon>
        <taxon>Pseudomonadota</taxon>
        <taxon>Gammaproteobacteria</taxon>
        <taxon>Oceanospirillales</taxon>
        <taxon>Halomonadaceae</taxon>
        <taxon>Halomonas</taxon>
    </lineage>
</organism>
<reference evidence="2" key="1">
    <citation type="submission" date="2016-10" db="EMBL/GenBank/DDBJ databases">
        <authorList>
            <person name="Varghese N."/>
            <person name="Submissions S."/>
        </authorList>
    </citation>
    <scope>NUCLEOTIDE SEQUENCE [LARGE SCALE GENOMIC DNA]</scope>
    <source>
        <strain evidence="2">CGMCC 1.9150</strain>
    </source>
</reference>
<evidence type="ECO:0000313" key="2">
    <source>
        <dbReference type="Proteomes" id="UP000198807"/>
    </source>
</evidence>
<accession>A0A1H7SBC6</accession>
<evidence type="ECO:0000313" key="1">
    <source>
        <dbReference type="EMBL" id="SEL69044.1"/>
    </source>
</evidence>
<dbReference type="AlphaFoldDB" id="A0A1H7SBC6"/>
<gene>
    <name evidence="1" type="ORF">SAMN04488129_11429</name>
</gene>
<name>A0A1H7SBC6_9GAMM</name>
<sequence>MWQALPPSSLPDNFYRHLLRLARSAVRGVLHHAPFNYTCASSLQEKTLLILLKRTHWYRKPAT</sequence>
<dbReference type="EMBL" id="FOBC01000014">
    <property type="protein sequence ID" value="SEL69044.1"/>
    <property type="molecule type" value="Genomic_DNA"/>
</dbReference>
<protein>
    <submittedName>
        <fullName evidence="1">Uncharacterized protein</fullName>
    </submittedName>
</protein>
<keyword evidence="2" id="KW-1185">Reference proteome</keyword>